<protein>
    <submittedName>
        <fullName evidence="2">Uncharacterized protein</fullName>
    </submittedName>
</protein>
<dbReference type="Gene3D" id="1.20.120.20">
    <property type="entry name" value="Apolipoprotein"/>
    <property type="match status" value="1"/>
</dbReference>
<evidence type="ECO:0000313" key="2">
    <source>
        <dbReference type="EMBL" id="CAF1140920.1"/>
    </source>
</evidence>
<sequence>MNIEADKLNDLKKDFELKFQDLRCFLNENDTHFLNEPKVLPCLKTACIECIEKLIINSKLKCNFCNDEHYIENVNELKSNDSIIDKFNSINQEKNDEIGDKLNELIQSLLDECTNRDQAIENLCSQAKKEVSLRIKACKDHLDVLHQQMLDQLATIKQNVMIELQKLDNTIDEKSEEYRNYITKMENMMEHFDQNREELFKEIYNCQKYIDDLTCLDDNFRKIMRKISFEPSEWVPDESFVYPSIKFFNSN</sequence>
<dbReference type="Proteomes" id="UP000663879">
    <property type="component" value="Unassembled WGS sequence"/>
</dbReference>
<name>A0A814S0M2_9BILA</name>
<feature type="coiled-coil region" evidence="1">
    <location>
        <begin position="157"/>
        <end position="202"/>
    </location>
</feature>
<organism evidence="2 3">
    <name type="scientific">Brachionus calyciflorus</name>
    <dbReference type="NCBI Taxonomy" id="104777"/>
    <lineage>
        <taxon>Eukaryota</taxon>
        <taxon>Metazoa</taxon>
        <taxon>Spiralia</taxon>
        <taxon>Gnathifera</taxon>
        <taxon>Rotifera</taxon>
        <taxon>Eurotatoria</taxon>
        <taxon>Monogononta</taxon>
        <taxon>Pseudotrocha</taxon>
        <taxon>Ploima</taxon>
        <taxon>Brachionidae</taxon>
        <taxon>Brachionus</taxon>
    </lineage>
</organism>
<evidence type="ECO:0000256" key="1">
    <source>
        <dbReference type="SAM" id="Coils"/>
    </source>
</evidence>
<dbReference type="SUPFAM" id="SSF57850">
    <property type="entry name" value="RING/U-box"/>
    <property type="match status" value="1"/>
</dbReference>
<comment type="caution">
    <text evidence="2">The sequence shown here is derived from an EMBL/GenBank/DDBJ whole genome shotgun (WGS) entry which is preliminary data.</text>
</comment>
<dbReference type="Gene3D" id="3.30.40.10">
    <property type="entry name" value="Zinc/RING finger domain, C3HC4 (zinc finger)"/>
    <property type="match status" value="1"/>
</dbReference>
<reference evidence="2" key="1">
    <citation type="submission" date="2021-02" db="EMBL/GenBank/DDBJ databases">
        <authorList>
            <person name="Nowell W R."/>
        </authorList>
    </citation>
    <scope>NUCLEOTIDE SEQUENCE</scope>
    <source>
        <strain evidence="2">Ploen Becks lab</strain>
    </source>
</reference>
<proteinExistence type="predicted"/>
<keyword evidence="3" id="KW-1185">Reference proteome</keyword>
<dbReference type="InterPro" id="IPR013083">
    <property type="entry name" value="Znf_RING/FYVE/PHD"/>
</dbReference>
<dbReference type="AlphaFoldDB" id="A0A814S0M2"/>
<keyword evidence="1" id="KW-0175">Coiled coil</keyword>
<dbReference type="OrthoDB" id="10494738at2759"/>
<dbReference type="EMBL" id="CAJNOC010010540">
    <property type="protein sequence ID" value="CAF1140920.1"/>
    <property type="molecule type" value="Genomic_DNA"/>
</dbReference>
<evidence type="ECO:0000313" key="3">
    <source>
        <dbReference type="Proteomes" id="UP000663879"/>
    </source>
</evidence>
<accession>A0A814S0M2</accession>
<gene>
    <name evidence="2" type="ORF">OXX778_LOCUS22894</name>
</gene>